<name>A0A9W9PUG6_9EURO</name>
<feature type="domain" description="SLS1 C-terminal" evidence="4">
    <location>
        <begin position="388"/>
        <end position="726"/>
    </location>
</feature>
<evidence type="ECO:0000313" key="5">
    <source>
        <dbReference type="EMBL" id="KAJ5308534.1"/>
    </source>
</evidence>
<feature type="region of interest" description="Disordered" evidence="1">
    <location>
        <begin position="73"/>
        <end position="93"/>
    </location>
</feature>
<dbReference type="InterPro" id="IPR048748">
    <property type="entry name" value="SLS1_KH2"/>
</dbReference>
<feature type="compositionally biased region" description="Basic and acidic residues" evidence="1">
    <location>
        <begin position="33"/>
        <end position="42"/>
    </location>
</feature>
<reference evidence="5" key="2">
    <citation type="journal article" date="2023" name="IMA Fungus">
        <title>Comparative genomic study of the Penicillium genus elucidates a diverse pangenome and 15 lateral gene transfer events.</title>
        <authorList>
            <person name="Petersen C."/>
            <person name="Sorensen T."/>
            <person name="Nielsen M.R."/>
            <person name="Sondergaard T.E."/>
            <person name="Sorensen J.L."/>
            <person name="Fitzpatrick D.A."/>
            <person name="Frisvad J.C."/>
            <person name="Nielsen K.L."/>
        </authorList>
    </citation>
    <scope>NUCLEOTIDE SEQUENCE</scope>
    <source>
        <strain evidence="5">IBT 21472</strain>
    </source>
</reference>
<protein>
    <recommendedName>
        <fullName evidence="7">Mitochondrial inner-membrane-bound regulator-domain-containing protein</fullName>
    </recommendedName>
</protein>
<evidence type="ECO:0000313" key="6">
    <source>
        <dbReference type="Proteomes" id="UP001147746"/>
    </source>
</evidence>
<dbReference type="AlphaFoldDB" id="A0A9W9PUG6"/>
<evidence type="ECO:0000259" key="2">
    <source>
        <dbReference type="Pfam" id="PF20776"/>
    </source>
</evidence>
<reference evidence="5" key="1">
    <citation type="submission" date="2022-12" db="EMBL/GenBank/DDBJ databases">
        <authorList>
            <person name="Petersen C."/>
        </authorList>
    </citation>
    <scope>NUCLEOTIDE SEQUENCE</scope>
    <source>
        <strain evidence="5">IBT 21472</strain>
    </source>
</reference>
<gene>
    <name evidence="5" type="ORF">N7476_009190</name>
</gene>
<dbReference type="InterPro" id="IPR048400">
    <property type="entry name" value="SLS1_N"/>
</dbReference>
<feature type="domain" description="SLS1 N-terminal" evidence="2">
    <location>
        <begin position="118"/>
        <end position="223"/>
    </location>
</feature>
<evidence type="ECO:0000259" key="3">
    <source>
        <dbReference type="Pfam" id="PF20777"/>
    </source>
</evidence>
<sequence length="741" mass="82431">MRRHPQSALALWRSQLSPSVSRPISLRFQSSHDAPRHLDRTPRRQWQTREGQKHLLEVDSLGKPGEIVVVSDLPRENARNRQKKRNDAAEDAEQMTLSSMLDALDEEASDLTASAVDHAFETFRGTLRPNDTLTPVEWEHLRSKLVSSFTYTQLSDYIAEFRSKLSGTDENTGKWRPGTSMFLHTIPEGTRDNITSRVATSQDLKGKSLMAEQILRNCWQLSIVNEVGQLDLRLPSVSTVLLLNAEHFSFDEVASLHGSSIDITSSLGLVRITGKKYACESICEVILDATTRIRDQDIDIEVDKVTSARVFGSEFLEWVGKTYGVAFNKGSSRVPDKILYLAENKRGADEAWRTLNLAINENKPVQLPFSSYLPASEQASVYHINPGENASWFNRQLSWFRWAMSSTQSAEAAPSSPIFDSHQTRLSNALLKLLRTSLPTNAESPTSSHVHESVTAAAGRCLFARKASFEESVLTAPQLGALSLPRTFTTEIPRIAPFLESLPLRSKEAARKYDIRLTPSARFVDIVPQLDVEIIVTLADTTGAEDIIEVQSVKSVFSTNSVDYLLPENGLDLRFTRTVGRKVSSETLTGSSHYEPLVQSINESLQGVFVSGNSSLGSVPLPPFCQISVPSDLQSLGDPISNDHIIAEYLLPPLNDIKGAMTQLYGFDGRPLSYRFYESGPFLAARTTELFLNMELPDATSRLEPNLSQESVEDDFHAFYNAACKMAFKIHKAKFETSDAL</sequence>
<proteinExistence type="predicted"/>
<dbReference type="Pfam" id="PF20778">
    <property type="entry name" value="SLS1_C"/>
    <property type="match status" value="1"/>
</dbReference>
<organism evidence="5 6">
    <name type="scientific">Penicillium atrosanguineum</name>
    <dbReference type="NCBI Taxonomy" id="1132637"/>
    <lineage>
        <taxon>Eukaryota</taxon>
        <taxon>Fungi</taxon>
        <taxon>Dikarya</taxon>
        <taxon>Ascomycota</taxon>
        <taxon>Pezizomycotina</taxon>
        <taxon>Eurotiomycetes</taxon>
        <taxon>Eurotiomycetidae</taxon>
        <taxon>Eurotiales</taxon>
        <taxon>Aspergillaceae</taxon>
        <taxon>Penicillium</taxon>
    </lineage>
</organism>
<comment type="caution">
    <text evidence="5">The sequence shown here is derived from an EMBL/GenBank/DDBJ whole genome shotgun (WGS) entry which is preliminary data.</text>
</comment>
<evidence type="ECO:0008006" key="7">
    <source>
        <dbReference type="Google" id="ProtNLM"/>
    </source>
</evidence>
<dbReference type="EMBL" id="JAPZBO010000008">
    <property type="protein sequence ID" value="KAJ5308534.1"/>
    <property type="molecule type" value="Genomic_DNA"/>
</dbReference>
<feature type="region of interest" description="Disordered" evidence="1">
    <location>
        <begin position="27"/>
        <end position="50"/>
    </location>
</feature>
<evidence type="ECO:0000259" key="4">
    <source>
        <dbReference type="Pfam" id="PF20778"/>
    </source>
</evidence>
<dbReference type="Pfam" id="PF20776">
    <property type="entry name" value="SLS1_N"/>
    <property type="match status" value="1"/>
</dbReference>
<feature type="domain" description="SLS1 second KH" evidence="3">
    <location>
        <begin position="300"/>
        <end position="358"/>
    </location>
</feature>
<accession>A0A9W9PUG6</accession>
<dbReference type="InterPro" id="IPR048401">
    <property type="entry name" value="SLS1_C"/>
</dbReference>
<keyword evidence="6" id="KW-1185">Reference proteome</keyword>
<evidence type="ECO:0000256" key="1">
    <source>
        <dbReference type="SAM" id="MobiDB-lite"/>
    </source>
</evidence>
<dbReference type="Proteomes" id="UP001147746">
    <property type="component" value="Unassembled WGS sequence"/>
</dbReference>
<dbReference type="Pfam" id="PF20777">
    <property type="entry name" value="KH_SLS1_2"/>
    <property type="match status" value="1"/>
</dbReference>